<feature type="signal peptide" evidence="2">
    <location>
        <begin position="1"/>
        <end position="24"/>
    </location>
</feature>
<gene>
    <name evidence="4" type="ORF">HGRIS_003363</name>
</gene>
<comment type="caution">
    <text evidence="4">The sequence shown here is derived from an EMBL/GenBank/DDBJ whole genome shotgun (WGS) entry which is preliminary data.</text>
</comment>
<keyword evidence="5" id="KW-1185">Reference proteome</keyword>
<reference evidence="5" key="1">
    <citation type="submission" date="2024-06" db="EMBL/GenBank/DDBJ databases">
        <title>Multi-omics analyses provide insights into the biosynthesis of the anticancer antibiotic pleurotin in Hohenbuehelia grisea.</title>
        <authorList>
            <person name="Weaver J.A."/>
            <person name="Alberti F."/>
        </authorList>
    </citation>
    <scope>NUCLEOTIDE SEQUENCE [LARGE SCALE GENOMIC DNA]</scope>
    <source>
        <strain evidence="5">T-177</strain>
    </source>
</reference>
<dbReference type="Proteomes" id="UP001556367">
    <property type="component" value="Unassembled WGS sequence"/>
</dbReference>
<dbReference type="SUPFAM" id="SSF51445">
    <property type="entry name" value="(Trans)glycosidases"/>
    <property type="match status" value="1"/>
</dbReference>
<dbReference type="InterPro" id="IPR017853">
    <property type="entry name" value="GH"/>
</dbReference>
<feature type="region of interest" description="Disordered" evidence="1">
    <location>
        <begin position="609"/>
        <end position="637"/>
    </location>
</feature>
<evidence type="ECO:0000256" key="2">
    <source>
        <dbReference type="SAM" id="SignalP"/>
    </source>
</evidence>
<sequence length="660" mass="70551">MAGLSPRIYCTLALFLSSWTAVYAEITVYSQRPLGQAANTASGAAATNTAAAAYDTTVLNPPPLPDPLPATQFGVQLQNSAANVQGLSIPMSGAFWGFSIEMSVANQVLGRNATFIQVPFLNLMSNLAERAGYVRVRVGGNTQDFATLSDDLPDGKLLQKENVNNTNPTQTPGIRFTSQLLYMMSNISSLTNVRWYLGIPLNETANLRLQIAEVGEPILGDNLLGWQIGNEPDLYLRHLHRDPGYGPFNYFGEFGDVKNALGSSAAVNKLIGPSVGSGDWSPEQVWDTNFIPQYQANLGALSVEKYPDDNCFALYGTGHKVVYQDVFANYLTHDGPKSFIQPFLNSTAIAQTFNKPFIMFETNTASCGGFPGVSNSFGSALWALDYGFQMAYSNFSSALLHVGGQNVFYNPFTPPPTSQSTFHEWTIGPVYYSTLIIAEAFGKSNQSRIIDLNTNNGDAHTPGYAIYDGDKPSKVALFNFMTDPSGANDYTANINIGGSQLGQPNGTPAQVKVKYLAAPSVAEKFNITWGGQTFGEHFASDGRIKGSMQIQTVTCDQTANTCAIKVPAPGFALVFLTDDPATSSDATPATFSTTALTKTVNTALADPTEVATSNGHSGKTFEKFRSTSKGSVPNGSVSKRTTGTDVFAVGAAVALALVSL</sequence>
<organism evidence="4 5">
    <name type="scientific">Hohenbuehelia grisea</name>
    <dbReference type="NCBI Taxonomy" id="104357"/>
    <lineage>
        <taxon>Eukaryota</taxon>
        <taxon>Fungi</taxon>
        <taxon>Dikarya</taxon>
        <taxon>Basidiomycota</taxon>
        <taxon>Agaricomycotina</taxon>
        <taxon>Agaricomycetes</taxon>
        <taxon>Agaricomycetidae</taxon>
        <taxon>Agaricales</taxon>
        <taxon>Pleurotineae</taxon>
        <taxon>Pleurotaceae</taxon>
        <taxon>Hohenbuehelia</taxon>
    </lineage>
</organism>
<evidence type="ECO:0000313" key="5">
    <source>
        <dbReference type="Proteomes" id="UP001556367"/>
    </source>
</evidence>
<dbReference type="Gene3D" id="3.20.20.80">
    <property type="entry name" value="Glycosidases"/>
    <property type="match status" value="1"/>
</dbReference>
<dbReference type="InterPro" id="IPR031728">
    <property type="entry name" value="GlcAase_C"/>
</dbReference>
<dbReference type="EMBL" id="JASNQZ010000007">
    <property type="protein sequence ID" value="KAL0954378.1"/>
    <property type="molecule type" value="Genomic_DNA"/>
</dbReference>
<feature type="chain" id="PRO_5046539934" description="Beta-glucuronidase C-terminal domain-containing protein" evidence="2">
    <location>
        <begin position="25"/>
        <end position="660"/>
    </location>
</feature>
<protein>
    <recommendedName>
        <fullName evidence="3">Beta-glucuronidase C-terminal domain-containing protein</fullName>
    </recommendedName>
</protein>
<accession>A0ABR3JF58</accession>
<evidence type="ECO:0000313" key="4">
    <source>
        <dbReference type="EMBL" id="KAL0954378.1"/>
    </source>
</evidence>
<evidence type="ECO:0000259" key="3">
    <source>
        <dbReference type="Pfam" id="PF16862"/>
    </source>
</evidence>
<dbReference type="PANTHER" id="PTHR36183:SF2">
    <property type="entry name" value="BETA-GLUCURONIDASE C-TERMINAL DOMAIN-CONTAINING PROTEIN"/>
    <property type="match status" value="1"/>
</dbReference>
<keyword evidence="2" id="KW-0732">Signal</keyword>
<dbReference type="Pfam" id="PF16862">
    <property type="entry name" value="Glyco_hydro_79C"/>
    <property type="match status" value="1"/>
</dbReference>
<proteinExistence type="predicted"/>
<dbReference type="PANTHER" id="PTHR36183">
    <property type="entry name" value="BETA-GLUCURONIDASE"/>
    <property type="match status" value="1"/>
</dbReference>
<feature type="compositionally biased region" description="Polar residues" evidence="1">
    <location>
        <begin position="627"/>
        <end position="637"/>
    </location>
</feature>
<name>A0ABR3JF58_9AGAR</name>
<dbReference type="InterPro" id="IPR052974">
    <property type="entry name" value="GH79_Enzymes"/>
</dbReference>
<feature type="domain" description="Beta-glucuronidase C-terminal" evidence="3">
    <location>
        <begin position="463"/>
        <end position="573"/>
    </location>
</feature>
<evidence type="ECO:0000256" key="1">
    <source>
        <dbReference type="SAM" id="MobiDB-lite"/>
    </source>
</evidence>